<dbReference type="PANTHER" id="PTHR45694:SF18">
    <property type="entry name" value="GLUTAREDOXIN-1-RELATED"/>
    <property type="match status" value="1"/>
</dbReference>
<dbReference type="PROSITE" id="PS51354">
    <property type="entry name" value="GLUTAREDOXIN_2"/>
    <property type="match status" value="1"/>
</dbReference>
<dbReference type="GO" id="GO:0005737">
    <property type="term" value="C:cytoplasm"/>
    <property type="evidence" value="ECO:0007669"/>
    <property type="project" value="TreeGrafter"/>
</dbReference>
<sequence length="106" mass="11055">MSAAAKTKVQSIVDEHAVVVFSKTYCPYCKATKKTLKDAGAQAFVVELDEVSDGADLQAAVRELFHHSTVPAVFINHALVGGNDALQATKSKGKLGPMLQAAGVAA</sequence>
<name>A0A3N4ID83_ASCIM</name>
<dbReference type="InterPro" id="IPR014025">
    <property type="entry name" value="Glutaredoxin_subgr"/>
</dbReference>
<dbReference type="CDD" id="cd03419">
    <property type="entry name" value="GRX_GRXh_1_2_like"/>
    <property type="match status" value="1"/>
</dbReference>
<dbReference type="PANTHER" id="PTHR45694">
    <property type="entry name" value="GLUTAREDOXIN 2"/>
    <property type="match status" value="1"/>
</dbReference>
<dbReference type="Gene3D" id="3.40.30.10">
    <property type="entry name" value="Glutaredoxin"/>
    <property type="match status" value="1"/>
</dbReference>
<dbReference type="PRINTS" id="PR00160">
    <property type="entry name" value="GLUTAREDOXIN"/>
</dbReference>
<dbReference type="InterPro" id="IPR002109">
    <property type="entry name" value="Glutaredoxin"/>
</dbReference>
<evidence type="ECO:0000256" key="5">
    <source>
        <dbReference type="ARBA" id="ARBA00047960"/>
    </source>
</evidence>
<dbReference type="Pfam" id="PF00462">
    <property type="entry name" value="Glutaredoxin"/>
    <property type="match status" value="1"/>
</dbReference>
<evidence type="ECO:0000256" key="1">
    <source>
        <dbReference type="ARBA" id="ARBA00000217"/>
    </source>
</evidence>
<dbReference type="GO" id="GO:0004602">
    <property type="term" value="F:glutathione peroxidase activity"/>
    <property type="evidence" value="ECO:0007669"/>
    <property type="project" value="UniProtKB-EC"/>
</dbReference>
<evidence type="ECO:0000256" key="3">
    <source>
        <dbReference type="ARBA" id="ARBA00023284"/>
    </source>
</evidence>
<dbReference type="PROSITE" id="PS00194">
    <property type="entry name" value="THIOREDOXIN_1"/>
    <property type="match status" value="1"/>
</dbReference>
<comment type="catalytic activity">
    <reaction evidence="1">
        <text>2 glutathione + H2O2 = glutathione disulfide + 2 H2O</text>
        <dbReference type="Rhea" id="RHEA:16833"/>
        <dbReference type="ChEBI" id="CHEBI:15377"/>
        <dbReference type="ChEBI" id="CHEBI:16240"/>
        <dbReference type="ChEBI" id="CHEBI:57925"/>
        <dbReference type="ChEBI" id="CHEBI:58297"/>
        <dbReference type="EC" id="1.11.1.9"/>
    </reaction>
</comment>
<dbReference type="InterPro" id="IPR011767">
    <property type="entry name" value="GLR_AS"/>
</dbReference>
<evidence type="ECO:0000256" key="2">
    <source>
        <dbReference type="ARBA" id="ARBA00023157"/>
    </source>
</evidence>
<dbReference type="GO" id="GO:0005634">
    <property type="term" value="C:nucleus"/>
    <property type="evidence" value="ECO:0007669"/>
    <property type="project" value="TreeGrafter"/>
</dbReference>
<dbReference type="InterPro" id="IPR036249">
    <property type="entry name" value="Thioredoxin-like_sf"/>
</dbReference>
<dbReference type="PROSITE" id="PS00195">
    <property type="entry name" value="GLUTAREDOXIN_1"/>
    <property type="match status" value="1"/>
</dbReference>
<keyword evidence="8" id="KW-1185">Reference proteome</keyword>
<keyword evidence="3" id="KW-0676">Redox-active center</keyword>
<reference evidence="7 8" key="1">
    <citation type="journal article" date="2018" name="Nat. Ecol. Evol.">
        <title>Pezizomycetes genomes reveal the molecular basis of ectomycorrhizal truffle lifestyle.</title>
        <authorList>
            <person name="Murat C."/>
            <person name="Payen T."/>
            <person name="Noel B."/>
            <person name="Kuo A."/>
            <person name="Morin E."/>
            <person name="Chen J."/>
            <person name="Kohler A."/>
            <person name="Krizsan K."/>
            <person name="Balestrini R."/>
            <person name="Da Silva C."/>
            <person name="Montanini B."/>
            <person name="Hainaut M."/>
            <person name="Levati E."/>
            <person name="Barry K.W."/>
            <person name="Belfiori B."/>
            <person name="Cichocki N."/>
            <person name="Clum A."/>
            <person name="Dockter R.B."/>
            <person name="Fauchery L."/>
            <person name="Guy J."/>
            <person name="Iotti M."/>
            <person name="Le Tacon F."/>
            <person name="Lindquist E.A."/>
            <person name="Lipzen A."/>
            <person name="Malagnac F."/>
            <person name="Mello A."/>
            <person name="Molinier V."/>
            <person name="Miyauchi S."/>
            <person name="Poulain J."/>
            <person name="Riccioni C."/>
            <person name="Rubini A."/>
            <person name="Sitrit Y."/>
            <person name="Splivallo R."/>
            <person name="Traeger S."/>
            <person name="Wang M."/>
            <person name="Zifcakova L."/>
            <person name="Wipf D."/>
            <person name="Zambonelli A."/>
            <person name="Paolocci F."/>
            <person name="Nowrousian M."/>
            <person name="Ottonello S."/>
            <person name="Baldrian P."/>
            <person name="Spatafora J.W."/>
            <person name="Henrissat B."/>
            <person name="Nagy L.G."/>
            <person name="Aury J.M."/>
            <person name="Wincker P."/>
            <person name="Grigoriev I.V."/>
            <person name="Bonfante P."/>
            <person name="Martin F.M."/>
        </authorList>
    </citation>
    <scope>NUCLEOTIDE SEQUENCE [LARGE SCALE GENOMIC DNA]</scope>
    <source>
        <strain evidence="7 8">RN42</strain>
    </source>
</reference>
<dbReference type="GO" id="GO:0004364">
    <property type="term" value="F:glutathione transferase activity"/>
    <property type="evidence" value="ECO:0007669"/>
    <property type="project" value="UniProtKB-EC"/>
</dbReference>
<comment type="catalytic activity">
    <reaction evidence="4">
        <text>1-chloro-2,4-dinitrobenzene + glutathione = 2,4-dinitrophenyl-S-glutathione + chloride + H(+)</text>
        <dbReference type="Rhea" id="RHEA:51220"/>
        <dbReference type="ChEBI" id="CHEBI:15378"/>
        <dbReference type="ChEBI" id="CHEBI:17996"/>
        <dbReference type="ChEBI" id="CHEBI:34718"/>
        <dbReference type="ChEBI" id="CHEBI:57925"/>
        <dbReference type="ChEBI" id="CHEBI:133977"/>
        <dbReference type="EC" id="2.5.1.18"/>
    </reaction>
</comment>
<dbReference type="Proteomes" id="UP000275078">
    <property type="component" value="Unassembled WGS sequence"/>
</dbReference>
<dbReference type="OrthoDB" id="418495at2759"/>
<dbReference type="GO" id="GO:0034599">
    <property type="term" value="P:cellular response to oxidative stress"/>
    <property type="evidence" value="ECO:0007669"/>
    <property type="project" value="TreeGrafter"/>
</dbReference>
<keyword evidence="2" id="KW-1015">Disulfide bond</keyword>
<comment type="catalytic activity">
    <reaction evidence="5">
        <text>RX + glutathione = an S-substituted glutathione + a halide anion + H(+)</text>
        <dbReference type="Rhea" id="RHEA:16437"/>
        <dbReference type="ChEBI" id="CHEBI:15378"/>
        <dbReference type="ChEBI" id="CHEBI:16042"/>
        <dbReference type="ChEBI" id="CHEBI:17792"/>
        <dbReference type="ChEBI" id="CHEBI:57925"/>
        <dbReference type="ChEBI" id="CHEBI:90779"/>
        <dbReference type="EC" id="2.5.1.18"/>
    </reaction>
</comment>
<dbReference type="AlphaFoldDB" id="A0A3N4ID83"/>
<dbReference type="GO" id="GO:0015038">
    <property type="term" value="F:glutathione disulfide oxidoreductase activity"/>
    <property type="evidence" value="ECO:0007669"/>
    <property type="project" value="TreeGrafter"/>
</dbReference>
<evidence type="ECO:0000313" key="7">
    <source>
        <dbReference type="EMBL" id="RPA82100.1"/>
    </source>
</evidence>
<gene>
    <name evidence="7" type="ORF">BJ508DRAFT_414352</name>
</gene>
<dbReference type="STRING" id="1160509.A0A3N4ID83"/>
<feature type="domain" description="Glutaredoxin" evidence="6">
    <location>
        <begin position="18"/>
        <end position="78"/>
    </location>
</feature>
<dbReference type="InterPro" id="IPR017937">
    <property type="entry name" value="Thioredoxin_CS"/>
</dbReference>
<evidence type="ECO:0000313" key="8">
    <source>
        <dbReference type="Proteomes" id="UP000275078"/>
    </source>
</evidence>
<dbReference type="FunFam" id="3.40.30.10:FF:000026">
    <property type="entry name" value="Glutaredoxin 2"/>
    <property type="match status" value="1"/>
</dbReference>
<organism evidence="7 8">
    <name type="scientific">Ascobolus immersus RN42</name>
    <dbReference type="NCBI Taxonomy" id="1160509"/>
    <lineage>
        <taxon>Eukaryota</taxon>
        <taxon>Fungi</taxon>
        <taxon>Dikarya</taxon>
        <taxon>Ascomycota</taxon>
        <taxon>Pezizomycotina</taxon>
        <taxon>Pezizomycetes</taxon>
        <taxon>Pezizales</taxon>
        <taxon>Ascobolaceae</taxon>
        <taxon>Ascobolus</taxon>
    </lineage>
</organism>
<evidence type="ECO:0000259" key="6">
    <source>
        <dbReference type="Pfam" id="PF00462"/>
    </source>
</evidence>
<proteinExistence type="predicted"/>
<dbReference type="SUPFAM" id="SSF52833">
    <property type="entry name" value="Thioredoxin-like"/>
    <property type="match status" value="1"/>
</dbReference>
<evidence type="ECO:0000256" key="4">
    <source>
        <dbReference type="ARBA" id="ARBA00035808"/>
    </source>
</evidence>
<protein>
    <submittedName>
        <fullName evidence="7">Putative glutaredoxin Grx1</fullName>
    </submittedName>
</protein>
<dbReference type="EMBL" id="ML119674">
    <property type="protein sequence ID" value="RPA82100.1"/>
    <property type="molecule type" value="Genomic_DNA"/>
</dbReference>
<accession>A0A3N4ID83</accession>